<dbReference type="InterPro" id="IPR003661">
    <property type="entry name" value="HisK_dim/P_dom"/>
</dbReference>
<organism evidence="12 13">
    <name type="scientific">Anaerosacchariphilus polymeriproducens</name>
    <dbReference type="NCBI Taxonomy" id="1812858"/>
    <lineage>
        <taxon>Bacteria</taxon>
        <taxon>Bacillati</taxon>
        <taxon>Bacillota</taxon>
        <taxon>Clostridia</taxon>
        <taxon>Lachnospirales</taxon>
        <taxon>Lachnospiraceae</taxon>
        <taxon>Anaerosacchariphilus</taxon>
    </lineage>
</organism>
<dbReference type="PANTHER" id="PTHR45453">
    <property type="entry name" value="PHOSPHATE REGULON SENSOR PROTEIN PHOR"/>
    <property type="match status" value="1"/>
</dbReference>
<dbReference type="CDD" id="cd00082">
    <property type="entry name" value="HisKA"/>
    <property type="match status" value="1"/>
</dbReference>
<evidence type="ECO:0000256" key="1">
    <source>
        <dbReference type="ARBA" id="ARBA00000085"/>
    </source>
</evidence>
<sequence>MSIKNKFLRSLRFRILVLVLGSGIIPSILVSIGMQSGFEERSVSLKIKEVQVQTKILANQISSYDYLNDTSIEVINGELAQLSNLYNGRIMVIDKSFRIVKDTYSLEKDKTIISEEVVKSFQGEDSSYYDKKNGFIEVTVPIIDSLKDDRIGVMVVCVSTANILDSIEAMKEKSLIVQIAVYIVIWVVAVFFSTKLVKPFGRISSAIEGLSDGYLDENISVADYTETELISQAFNKMLGRIKVLDDSRQEFVSNVSHELKTPITSMKVLADSLLMQEDVPVELYKEFMTDIAEEIDRESKIINDLLSLVRMDKSSANLNINLVNINEMLELILKRLRPIAANRNIELVFESFRPVTAEVDEVKLTLAFSNLVENAIKYNKDDGWVHVSLNSDHKYFFVEVADSGIGIPEESLEHIFERFYRVDKSHSTEISGTGLGLAITRSAILMHRGAVKVYSKENEGTTFTVRVPLNYIT</sequence>
<comment type="subcellular location">
    <subcellularLocation>
        <location evidence="2">Membrane</location>
    </subcellularLocation>
</comment>
<dbReference type="GO" id="GO:0005886">
    <property type="term" value="C:plasma membrane"/>
    <property type="evidence" value="ECO:0007669"/>
    <property type="project" value="TreeGrafter"/>
</dbReference>
<evidence type="ECO:0000256" key="2">
    <source>
        <dbReference type="ARBA" id="ARBA00004370"/>
    </source>
</evidence>
<dbReference type="Pfam" id="PF02518">
    <property type="entry name" value="HATPase_c"/>
    <property type="match status" value="1"/>
</dbReference>
<keyword evidence="13" id="KW-1185">Reference proteome</keyword>
<evidence type="ECO:0000259" key="10">
    <source>
        <dbReference type="PROSITE" id="PS50109"/>
    </source>
</evidence>
<dbReference type="Gene3D" id="1.10.287.130">
    <property type="match status" value="1"/>
</dbReference>
<keyword evidence="8 9" id="KW-0472">Membrane</keyword>
<dbReference type="InterPro" id="IPR003594">
    <property type="entry name" value="HATPase_dom"/>
</dbReference>
<feature type="transmembrane region" description="Helical" evidence="9">
    <location>
        <begin position="12"/>
        <end position="34"/>
    </location>
</feature>
<evidence type="ECO:0000313" key="12">
    <source>
        <dbReference type="EMBL" id="RDU24079.1"/>
    </source>
</evidence>
<keyword evidence="4" id="KW-0597">Phosphoprotein</keyword>
<dbReference type="InterPro" id="IPR050351">
    <property type="entry name" value="BphY/WalK/GraS-like"/>
</dbReference>
<accession>A0A371AX08</accession>
<dbReference type="Gene3D" id="3.30.565.10">
    <property type="entry name" value="Histidine kinase-like ATPase, C-terminal domain"/>
    <property type="match status" value="1"/>
</dbReference>
<dbReference type="PRINTS" id="PR00344">
    <property type="entry name" value="BCTRLSENSOR"/>
</dbReference>
<dbReference type="AlphaFoldDB" id="A0A371AX08"/>
<evidence type="ECO:0000256" key="6">
    <source>
        <dbReference type="ARBA" id="ARBA00022777"/>
    </source>
</evidence>
<proteinExistence type="predicted"/>
<dbReference type="EMBL" id="QRCT01000016">
    <property type="protein sequence ID" value="RDU24079.1"/>
    <property type="molecule type" value="Genomic_DNA"/>
</dbReference>
<reference evidence="12 13" key="1">
    <citation type="submission" date="2018-07" db="EMBL/GenBank/DDBJ databases">
        <title>Anaerosacharophilus polymeroproducens gen. nov. sp. nov., an anaerobic bacterium isolated from salt field.</title>
        <authorList>
            <person name="Kim W."/>
            <person name="Yang S.-H."/>
            <person name="Oh J."/>
            <person name="Lee J.-H."/>
            <person name="Kwon K.K."/>
        </authorList>
    </citation>
    <scope>NUCLEOTIDE SEQUENCE [LARGE SCALE GENOMIC DNA]</scope>
    <source>
        <strain evidence="12 13">MCWD5</strain>
    </source>
</reference>
<dbReference type="PROSITE" id="PS50109">
    <property type="entry name" value="HIS_KIN"/>
    <property type="match status" value="1"/>
</dbReference>
<keyword evidence="9" id="KW-1133">Transmembrane helix</keyword>
<evidence type="ECO:0000256" key="8">
    <source>
        <dbReference type="ARBA" id="ARBA00023136"/>
    </source>
</evidence>
<dbReference type="InterPro" id="IPR036890">
    <property type="entry name" value="HATPase_C_sf"/>
</dbReference>
<dbReference type="GO" id="GO:0004721">
    <property type="term" value="F:phosphoprotein phosphatase activity"/>
    <property type="evidence" value="ECO:0007669"/>
    <property type="project" value="TreeGrafter"/>
</dbReference>
<feature type="domain" description="HAMP" evidence="11">
    <location>
        <begin position="194"/>
        <end position="246"/>
    </location>
</feature>
<evidence type="ECO:0000256" key="3">
    <source>
        <dbReference type="ARBA" id="ARBA00012438"/>
    </source>
</evidence>
<dbReference type="InterPro" id="IPR036097">
    <property type="entry name" value="HisK_dim/P_sf"/>
</dbReference>
<evidence type="ECO:0000256" key="9">
    <source>
        <dbReference type="SAM" id="Phobius"/>
    </source>
</evidence>
<dbReference type="Pfam" id="PF00512">
    <property type="entry name" value="HisKA"/>
    <property type="match status" value="1"/>
</dbReference>
<gene>
    <name evidence="12" type="ORF">DWV06_06735</name>
</gene>
<dbReference type="CDD" id="cd00075">
    <property type="entry name" value="HATPase"/>
    <property type="match status" value="1"/>
</dbReference>
<dbReference type="InterPro" id="IPR003660">
    <property type="entry name" value="HAMP_dom"/>
</dbReference>
<feature type="domain" description="Histidine kinase" evidence="10">
    <location>
        <begin position="254"/>
        <end position="471"/>
    </location>
</feature>
<keyword evidence="7" id="KW-0902">Two-component regulatory system</keyword>
<dbReference type="InterPro" id="IPR004358">
    <property type="entry name" value="Sig_transdc_His_kin-like_C"/>
</dbReference>
<dbReference type="FunFam" id="1.10.287.130:FF:000001">
    <property type="entry name" value="Two-component sensor histidine kinase"/>
    <property type="match status" value="1"/>
</dbReference>
<dbReference type="SUPFAM" id="SSF47384">
    <property type="entry name" value="Homodimeric domain of signal transducing histidine kinase"/>
    <property type="match status" value="1"/>
</dbReference>
<dbReference type="FunFam" id="3.30.565.10:FF:000006">
    <property type="entry name" value="Sensor histidine kinase WalK"/>
    <property type="match status" value="1"/>
</dbReference>
<dbReference type="GO" id="GO:0016036">
    <property type="term" value="P:cellular response to phosphate starvation"/>
    <property type="evidence" value="ECO:0007669"/>
    <property type="project" value="TreeGrafter"/>
</dbReference>
<dbReference type="EC" id="2.7.13.3" evidence="3"/>
<keyword evidence="9" id="KW-0812">Transmembrane</keyword>
<dbReference type="SMART" id="SM00388">
    <property type="entry name" value="HisKA"/>
    <property type="match status" value="1"/>
</dbReference>
<dbReference type="Gene3D" id="6.10.340.10">
    <property type="match status" value="1"/>
</dbReference>
<keyword evidence="5" id="KW-0808">Transferase</keyword>
<dbReference type="Proteomes" id="UP000255036">
    <property type="component" value="Unassembled WGS sequence"/>
</dbReference>
<evidence type="ECO:0000256" key="7">
    <source>
        <dbReference type="ARBA" id="ARBA00023012"/>
    </source>
</evidence>
<dbReference type="PANTHER" id="PTHR45453:SF1">
    <property type="entry name" value="PHOSPHATE REGULON SENSOR PROTEIN PHOR"/>
    <property type="match status" value="1"/>
</dbReference>
<dbReference type="OrthoDB" id="9813151at2"/>
<dbReference type="PROSITE" id="PS50885">
    <property type="entry name" value="HAMP"/>
    <property type="match status" value="1"/>
</dbReference>
<comment type="catalytic activity">
    <reaction evidence="1">
        <text>ATP + protein L-histidine = ADP + protein N-phospho-L-histidine.</text>
        <dbReference type="EC" id="2.7.13.3"/>
    </reaction>
</comment>
<comment type="caution">
    <text evidence="12">The sequence shown here is derived from an EMBL/GenBank/DDBJ whole genome shotgun (WGS) entry which is preliminary data.</text>
</comment>
<evidence type="ECO:0000259" key="11">
    <source>
        <dbReference type="PROSITE" id="PS50885"/>
    </source>
</evidence>
<evidence type="ECO:0000256" key="5">
    <source>
        <dbReference type="ARBA" id="ARBA00022679"/>
    </source>
</evidence>
<keyword evidence="6 12" id="KW-0418">Kinase</keyword>
<dbReference type="InterPro" id="IPR005467">
    <property type="entry name" value="His_kinase_dom"/>
</dbReference>
<dbReference type="SMART" id="SM00387">
    <property type="entry name" value="HATPase_c"/>
    <property type="match status" value="1"/>
</dbReference>
<evidence type="ECO:0000256" key="4">
    <source>
        <dbReference type="ARBA" id="ARBA00022553"/>
    </source>
</evidence>
<name>A0A371AX08_9FIRM</name>
<protein>
    <recommendedName>
        <fullName evidence="3">histidine kinase</fullName>
        <ecNumber evidence="3">2.7.13.3</ecNumber>
    </recommendedName>
</protein>
<evidence type="ECO:0000313" key="13">
    <source>
        <dbReference type="Proteomes" id="UP000255036"/>
    </source>
</evidence>
<dbReference type="SUPFAM" id="SSF55874">
    <property type="entry name" value="ATPase domain of HSP90 chaperone/DNA topoisomerase II/histidine kinase"/>
    <property type="match status" value="1"/>
</dbReference>
<dbReference type="GO" id="GO:0000155">
    <property type="term" value="F:phosphorelay sensor kinase activity"/>
    <property type="evidence" value="ECO:0007669"/>
    <property type="project" value="InterPro"/>
</dbReference>